<dbReference type="PROSITE" id="PS51898">
    <property type="entry name" value="TYR_RECOMBINASE"/>
    <property type="match status" value="1"/>
</dbReference>
<dbReference type="EMBL" id="BBNQ01000024">
    <property type="protein sequence ID" value="GAL64845.1"/>
    <property type="molecule type" value="Genomic_DNA"/>
</dbReference>
<evidence type="ECO:0000256" key="1">
    <source>
        <dbReference type="ARBA" id="ARBA00008857"/>
    </source>
</evidence>
<protein>
    <recommendedName>
        <fullName evidence="4">Tyr recombinase domain-containing protein</fullName>
    </recommendedName>
</protein>
<dbReference type="InterPro" id="IPR013762">
    <property type="entry name" value="Integrase-like_cat_sf"/>
</dbReference>
<dbReference type="AlphaFoldDB" id="A0A090VJA5"/>
<evidence type="ECO:0000313" key="5">
    <source>
        <dbReference type="EMBL" id="GAL64845.1"/>
    </source>
</evidence>
<sequence length="462" mass="53670">MCLTIRFFMSSIFLLLQRVHENVHDFPMKVNFSEPKIYTGGVDINSWSKLTKKEQKSALAKPWYVYYSFRNPKTNRLERQTNIKGGVNKYPDKRSRHHILKIMAKSLSVVLEEGFNPYQDNSELSDYLQRRLEGKEESANKKTNVSHAPTVSIEPTVEPVQEESLSIDEAFELALSLKSKVMNSNSFVKFKSRIARFKKWLDSNDIKGGKPMTLINKKTVIQYLNDVLLNSSSRNRNNTRTDLASFYQILEDNEVIQENFVKKINVLKTKPERNKTYTPKQQADLFSYMKKEDPVLLLFVKFVCYNFLRPIEVCRLKVGDIDLVDKKLYVKAKNQPVKIKIIPNILIDEIPDLSSFSKDDFLFTDTQIGGTWETAETNKRDFYTKKYKKVKDHFGLGVNYGLYSFRHTFITKLYREMAKTASPFEVKSKLQLITGHSTMKALEQYLRDIDAALPSDYSTLLK</sequence>
<evidence type="ECO:0000256" key="3">
    <source>
        <dbReference type="ARBA" id="ARBA00023172"/>
    </source>
</evidence>
<reference evidence="5 6" key="1">
    <citation type="journal article" date="2014" name="Genome Announc.">
        <title>Draft Genome Sequences of Marine Flavobacterium Algibacter lectus Strains SS8 and NR4.</title>
        <authorList>
            <person name="Takatani N."/>
            <person name="Nakanishi M."/>
            <person name="Meirelles P."/>
            <person name="Mino S."/>
            <person name="Suda W."/>
            <person name="Oshima K."/>
            <person name="Hattori M."/>
            <person name="Ohkuma M."/>
            <person name="Hosokawa M."/>
            <person name="Miyashita K."/>
            <person name="Thompson F.L."/>
            <person name="Niwa A."/>
            <person name="Sawabe T."/>
            <person name="Sawabe T."/>
        </authorList>
    </citation>
    <scope>NUCLEOTIDE SEQUENCE [LARGE SCALE GENOMIC DNA]</scope>
    <source>
        <strain evidence="5 6">JCM 19300</strain>
    </source>
</reference>
<dbReference type="InterPro" id="IPR010998">
    <property type="entry name" value="Integrase_recombinase_N"/>
</dbReference>
<proteinExistence type="inferred from homology"/>
<dbReference type="CDD" id="cd00397">
    <property type="entry name" value="DNA_BRE_C"/>
    <property type="match status" value="1"/>
</dbReference>
<name>A0A090VJA5_9FLAO</name>
<evidence type="ECO:0000313" key="6">
    <source>
        <dbReference type="Proteomes" id="UP000029644"/>
    </source>
</evidence>
<dbReference type="Gene3D" id="1.10.443.10">
    <property type="entry name" value="Intergrase catalytic core"/>
    <property type="match status" value="1"/>
</dbReference>
<keyword evidence="2" id="KW-0238">DNA-binding</keyword>
<dbReference type="InterPro" id="IPR011010">
    <property type="entry name" value="DNA_brk_join_enz"/>
</dbReference>
<comment type="caution">
    <text evidence="5">The sequence shown here is derived from an EMBL/GenBank/DDBJ whole genome shotgun (WGS) entry which is preliminary data.</text>
</comment>
<dbReference type="InterPro" id="IPR050090">
    <property type="entry name" value="Tyrosine_recombinase_XerCD"/>
</dbReference>
<dbReference type="GO" id="GO:0003677">
    <property type="term" value="F:DNA binding"/>
    <property type="evidence" value="ECO:0007669"/>
    <property type="project" value="UniProtKB-KW"/>
</dbReference>
<dbReference type="Gene3D" id="1.10.150.130">
    <property type="match status" value="1"/>
</dbReference>
<dbReference type="PANTHER" id="PTHR30349:SF64">
    <property type="entry name" value="PROPHAGE INTEGRASE INTD-RELATED"/>
    <property type="match status" value="1"/>
</dbReference>
<dbReference type="SUPFAM" id="SSF56349">
    <property type="entry name" value="DNA breaking-rejoining enzymes"/>
    <property type="match status" value="1"/>
</dbReference>
<feature type="domain" description="Tyr recombinase" evidence="4">
    <location>
        <begin position="272"/>
        <end position="458"/>
    </location>
</feature>
<evidence type="ECO:0000256" key="2">
    <source>
        <dbReference type="ARBA" id="ARBA00023125"/>
    </source>
</evidence>
<dbReference type="GO" id="GO:0006310">
    <property type="term" value="P:DNA recombination"/>
    <property type="evidence" value="ECO:0007669"/>
    <property type="project" value="UniProtKB-KW"/>
</dbReference>
<evidence type="ECO:0000259" key="4">
    <source>
        <dbReference type="PROSITE" id="PS51898"/>
    </source>
</evidence>
<organism evidence="5 6">
    <name type="scientific">Algibacter lectus</name>
    <dbReference type="NCBI Taxonomy" id="221126"/>
    <lineage>
        <taxon>Bacteria</taxon>
        <taxon>Pseudomonadati</taxon>
        <taxon>Bacteroidota</taxon>
        <taxon>Flavobacteriia</taxon>
        <taxon>Flavobacteriales</taxon>
        <taxon>Flavobacteriaceae</taxon>
        <taxon>Algibacter</taxon>
    </lineage>
</organism>
<dbReference type="Pfam" id="PF00589">
    <property type="entry name" value="Phage_integrase"/>
    <property type="match status" value="1"/>
</dbReference>
<dbReference type="GO" id="GO:0015074">
    <property type="term" value="P:DNA integration"/>
    <property type="evidence" value="ECO:0007669"/>
    <property type="project" value="InterPro"/>
</dbReference>
<comment type="similarity">
    <text evidence="1">Belongs to the 'phage' integrase family.</text>
</comment>
<dbReference type="PANTHER" id="PTHR30349">
    <property type="entry name" value="PHAGE INTEGRASE-RELATED"/>
    <property type="match status" value="1"/>
</dbReference>
<gene>
    <name evidence="5" type="ORF">JCM19300_1993</name>
</gene>
<dbReference type="InterPro" id="IPR002104">
    <property type="entry name" value="Integrase_catalytic"/>
</dbReference>
<keyword evidence="3" id="KW-0233">DNA recombination</keyword>
<dbReference type="Proteomes" id="UP000029644">
    <property type="component" value="Unassembled WGS sequence"/>
</dbReference>
<accession>A0A090VJA5</accession>